<dbReference type="Proteomes" id="UP001499993">
    <property type="component" value="Unassembled WGS sequence"/>
</dbReference>
<name>A0ABP9GV37_9ACTN</name>
<dbReference type="InterPro" id="IPR036890">
    <property type="entry name" value="HATPase_C_sf"/>
</dbReference>
<evidence type="ECO:0000256" key="4">
    <source>
        <dbReference type="ARBA" id="ARBA00022679"/>
    </source>
</evidence>
<dbReference type="EMBL" id="BAABIK010000020">
    <property type="protein sequence ID" value="GAA4948655.1"/>
    <property type="molecule type" value="Genomic_DNA"/>
</dbReference>
<keyword evidence="3" id="KW-0597">Phosphoprotein</keyword>
<dbReference type="InterPro" id="IPR050428">
    <property type="entry name" value="TCS_sensor_his_kinase"/>
</dbReference>
<keyword evidence="5" id="KW-0418">Kinase</keyword>
<keyword evidence="4" id="KW-0808">Transferase</keyword>
<organism evidence="8 9">
    <name type="scientific">Streptomonospora halophila</name>
    <dbReference type="NCBI Taxonomy" id="427369"/>
    <lineage>
        <taxon>Bacteria</taxon>
        <taxon>Bacillati</taxon>
        <taxon>Actinomycetota</taxon>
        <taxon>Actinomycetes</taxon>
        <taxon>Streptosporangiales</taxon>
        <taxon>Nocardiopsidaceae</taxon>
        <taxon>Streptomonospora</taxon>
    </lineage>
</organism>
<evidence type="ECO:0000259" key="7">
    <source>
        <dbReference type="SMART" id="SM00387"/>
    </source>
</evidence>
<feature type="domain" description="Histidine kinase/HSP90-like ATPase" evidence="7">
    <location>
        <begin position="524"/>
        <end position="637"/>
    </location>
</feature>
<dbReference type="Pfam" id="PF08376">
    <property type="entry name" value="NIT"/>
    <property type="match status" value="1"/>
</dbReference>
<proteinExistence type="predicted"/>
<gene>
    <name evidence="8" type="ORF">GCM10023224_35860</name>
</gene>
<feature type="region of interest" description="Disordered" evidence="6">
    <location>
        <begin position="643"/>
        <end position="673"/>
    </location>
</feature>
<evidence type="ECO:0000313" key="8">
    <source>
        <dbReference type="EMBL" id="GAA4948655.1"/>
    </source>
</evidence>
<dbReference type="PANTHER" id="PTHR45436:SF5">
    <property type="entry name" value="SENSOR HISTIDINE KINASE TRCS"/>
    <property type="match status" value="1"/>
</dbReference>
<keyword evidence="9" id="KW-1185">Reference proteome</keyword>
<dbReference type="RefSeq" id="WP_344145208.1">
    <property type="nucleotide sequence ID" value="NZ_BAABIK010000020.1"/>
</dbReference>
<comment type="caution">
    <text evidence="8">The sequence shown here is derived from an EMBL/GenBank/DDBJ whole genome shotgun (WGS) entry which is preliminary data.</text>
</comment>
<evidence type="ECO:0000256" key="2">
    <source>
        <dbReference type="ARBA" id="ARBA00012438"/>
    </source>
</evidence>
<accession>A0ABP9GV37</accession>
<evidence type="ECO:0000256" key="5">
    <source>
        <dbReference type="ARBA" id="ARBA00022777"/>
    </source>
</evidence>
<evidence type="ECO:0000313" key="9">
    <source>
        <dbReference type="Proteomes" id="UP001499993"/>
    </source>
</evidence>
<protein>
    <recommendedName>
        <fullName evidence="2">histidine kinase</fullName>
        <ecNumber evidence="2">2.7.13.3</ecNumber>
    </recommendedName>
</protein>
<evidence type="ECO:0000256" key="6">
    <source>
        <dbReference type="SAM" id="MobiDB-lite"/>
    </source>
</evidence>
<feature type="compositionally biased region" description="Basic and acidic residues" evidence="6">
    <location>
        <begin position="655"/>
        <end position="673"/>
    </location>
</feature>
<dbReference type="Gene3D" id="3.30.565.10">
    <property type="entry name" value="Histidine kinase-like ATPase, C-terminal domain"/>
    <property type="match status" value="1"/>
</dbReference>
<sequence>MDEHRPTIRRQLTRIVLIPGVSFLVLWAATAAVETYQAGSLLLSVAHGRDGIAAFDRLADDLRSERRLTQVHLGDPDDARVRRALEDQRERTDAAAQRAHGFAAGLGSAPQSEPLPGTRAFAPDNARLDDVRAAVDDGGAGRSTALNSYSDLVDATAAATGALLRPLERGASLPEAELARRLATAHEQFARSDALLAGSIAAGGMGYQETAHFTFLTASYRDTLADASDDMSGATLRRHESLVASNAWSAAERLSRSVVTRPPVADGGEAAWNSEVGVGAREWDRAAGAAEPGLGAMASAQTDRAVDSAWNAAVRRLAAGAAGGALTLAAGAAAIYAAIRSSRRLTARLRRLRDDALALAETRLPAITSRARSGRSVDVSAELPRLDYGGDELGQVAEAFDTAQRTAVGAAVKEAEIRRGANRVFLGIAYRNQTLVQRQLRMLDEIEADEEDPRSLRRLFALDHLATRARRYADNLIILGGAGSARRWREPLPLADVLRGAITETEDYDRVRLTSAPRARLSGAAVADVVHLLAELIENATQFSPRSSTVDVNCGRVSGGVAVEVEDRGLGLTDQGYAEAARVLGEPPEFDVMALPEEPRLGLFVVARLAARHGVAVRLRPSPYGGTSATAVIPDHLLEWAPAGVEPPPAAPADLAEHRSGVGNGHGERDGRG</sequence>
<comment type="catalytic activity">
    <reaction evidence="1">
        <text>ATP + protein L-histidine = ADP + protein N-phospho-L-histidine.</text>
        <dbReference type="EC" id="2.7.13.3"/>
    </reaction>
</comment>
<reference evidence="9" key="1">
    <citation type="journal article" date="2019" name="Int. J. Syst. Evol. Microbiol.">
        <title>The Global Catalogue of Microorganisms (GCM) 10K type strain sequencing project: providing services to taxonomists for standard genome sequencing and annotation.</title>
        <authorList>
            <consortium name="The Broad Institute Genomics Platform"/>
            <consortium name="The Broad Institute Genome Sequencing Center for Infectious Disease"/>
            <person name="Wu L."/>
            <person name="Ma J."/>
        </authorList>
    </citation>
    <scope>NUCLEOTIDE SEQUENCE [LARGE SCALE GENOMIC DNA]</scope>
    <source>
        <strain evidence="9">JCM 18123</strain>
    </source>
</reference>
<dbReference type="InterPro" id="IPR013587">
    <property type="entry name" value="Nitrate/nitrite_sensing"/>
</dbReference>
<dbReference type="SUPFAM" id="SSF55874">
    <property type="entry name" value="ATPase domain of HSP90 chaperone/DNA topoisomerase II/histidine kinase"/>
    <property type="match status" value="1"/>
</dbReference>
<evidence type="ECO:0000256" key="1">
    <source>
        <dbReference type="ARBA" id="ARBA00000085"/>
    </source>
</evidence>
<dbReference type="PANTHER" id="PTHR45436">
    <property type="entry name" value="SENSOR HISTIDINE KINASE YKOH"/>
    <property type="match status" value="1"/>
</dbReference>
<dbReference type="InterPro" id="IPR003594">
    <property type="entry name" value="HATPase_dom"/>
</dbReference>
<dbReference type="SMART" id="SM00387">
    <property type="entry name" value="HATPase_c"/>
    <property type="match status" value="1"/>
</dbReference>
<evidence type="ECO:0000256" key="3">
    <source>
        <dbReference type="ARBA" id="ARBA00022553"/>
    </source>
</evidence>
<dbReference type="Pfam" id="PF02518">
    <property type="entry name" value="HATPase_c"/>
    <property type="match status" value="1"/>
</dbReference>
<dbReference type="EC" id="2.7.13.3" evidence="2"/>